<evidence type="ECO:0000313" key="7">
    <source>
        <dbReference type="EMBL" id="KAF0722039.1"/>
    </source>
</evidence>
<dbReference type="Pfam" id="PF01566">
    <property type="entry name" value="Nramp"/>
    <property type="match status" value="1"/>
</dbReference>
<keyword evidence="5 6" id="KW-0472">Membrane</keyword>
<dbReference type="PANTHER" id="PTHR11706">
    <property type="entry name" value="SOLUTE CARRIER PROTEIN FAMILY 11 MEMBER"/>
    <property type="match status" value="1"/>
</dbReference>
<feature type="transmembrane region" description="Helical" evidence="6">
    <location>
        <begin position="131"/>
        <end position="151"/>
    </location>
</feature>
<dbReference type="VEuPathDB" id="FungiDB:AeMF1_019710"/>
<name>A0A6G0W4N8_9STRA</name>
<comment type="subcellular location">
    <subcellularLocation>
        <location evidence="1">Membrane</location>
        <topology evidence="1">Multi-pass membrane protein</topology>
    </subcellularLocation>
</comment>
<protein>
    <submittedName>
        <fullName evidence="7">Uncharacterized protein</fullName>
    </submittedName>
</protein>
<feature type="transmembrane region" description="Helical" evidence="6">
    <location>
        <begin position="26"/>
        <end position="43"/>
    </location>
</feature>
<dbReference type="GO" id="GO:0005886">
    <property type="term" value="C:plasma membrane"/>
    <property type="evidence" value="ECO:0007669"/>
    <property type="project" value="TreeGrafter"/>
</dbReference>
<feature type="transmembrane region" description="Helical" evidence="6">
    <location>
        <begin position="63"/>
        <end position="81"/>
    </location>
</feature>
<evidence type="ECO:0000313" key="8">
    <source>
        <dbReference type="Proteomes" id="UP000481153"/>
    </source>
</evidence>
<dbReference type="GO" id="GO:0034755">
    <property type="term" value="P:iron ion transmembrane transport"/>
    <property type="evidence" value="ECO:0007669"/>
    <property type="project" value="TreeGrafter"/>
</dbReference>
<gene>
    <name evidence="7" type="ORF">Ae201684_018736</name>
</gene>
<dbReference type="PANTHER" id="PTHR11706:SF33">
    <property type="entry name" value="NATURAL RESISTANCE-ASSOCIATED MACROPHAGE PROTEIN 2"/>
    <property type="match status" value="1"/>
</dbReference>
<keyword evidence="2" id="KW-0813">Transport</keyword>
<evidence type="ECO:0000256" key="3">
    <source>
        <dbReference type="ARBA" id="ARBA00022692"/>
    </source>
</evidence>
<evidence type="ECO:0000256" key="1">
    <source>
        <dbReference type="ARBA" id="ARBA00004141"/>
    </source>
</evidence>
<comment type="caution">
    <text evidence="7">The sequence shown here is derived from an EMBL/GenBank/DDBJ whole genome shotgun (WGS) entry which is preliminary data.</text>
</comment>
<dbReference type="GO" id="GO:0005384">
    <property type="term" value="F:manganese ion transmembrane transporter activity"/>
    <property type="evidence" value="ECO:0007669"/>
    <property type="project" value="TreeGrafter"/>
</dbReference>
<organism evidence="7 8">
    <name type="scientific">Aphanomyces euteiches</name>
    <dbReference type="NCBI Taxonomy" id="100861"/>
    <lineage>
        <taxon>Eukaryota</taxon>
        <taxon>Sar</taxon>
        <taxon>Stramenopiles</taxon>
        <taxon>Oomycota</taxon>
        <taxon>Saprolegniomycetes</taxon>
        <taxon>Saprolegniales</taxon>
        <taxon>Verrucalvaceae</taxon>
        <taxon>Aphanomyces</taxon>
    </lineage>
</organism>
<dbReference type="InterPro" id="IPR001046">
    <property type="entry name" value="NRAMP_fam"/>
</dbReference>
<evidence type="ECO:0000256" key="5">
    <source>
        <dbReference type="ARBA" id="ARBA00023136"/>
    </source>
</evidence>
<proteinExistence type="predicted"/>
<evidence type="ECO:0000256" key="4">
    <source>
        <dbReference type="ARBA" id="ARBA00022989"/>
    </source>
</evidence>
<dbReference type="AlphaFoldDB" id="A0A6G0W4N8"/>
<evidence type="ECO:0000256" key="2">
    <source>
        <dbReference type="ARBA" id="ARBA00022448"/>
    </source>
</evidence>
<dbReference type="EMBL" id="VJMJ01000350">
    <property type="protein sequence ID" value="KAF0722039.1"/>
    <property type="molecule type" value="Genomic_DNA"/>
</dbReference>
<feature type="transmembrane region" description="Helical" evidence="6">
    <location>
        <begin position="93"/>
        <end position="111"/>
    </location>
</feature>
<keyword evidence="3 6" id="KW-0812">Transmembrane</keyword>
<evidence type="ECO:0000256" key="6">
    <source>
        <dbReference type="SAM" id="Phobius"/>
    </source>
</evidence>
<dbReference type="PRINTS" id="PR00447">
    <property type="entry name" value="NATRESASSCMP"/>
</dbReference>
<keyword evidence="4 6" id="KW-1133">Transmembrane helix</keyword>
<reference evidence="7 8" key="1">
    <citation type="submission" date="2019-07" db="EMBL/GenBank/DDBJ databases">
        <title>Genomics analysis of Aphanomyces spp. identifies a new class of oomycete effector associated with host adaptation.</title>
        <authorList>
            <person name="Gaulin E."/>
        </authorList>
    </citation>
    <scope>NUCLEOTIDE SEQUENCE [LARGE SCALE GENOMIC DNA]</scope>
    <source>
        <strain evidence="7 8">ATCC 201684</strain>
    </source>
</reference>
<keyword evidence="8" id="KW-1185">Reference proteome</keyword>
<accession>A0A6G0W4N8</accession>
<dbReference type="GO" id="GO:0015086">
    <property type="term" value="F:cadmium ion transmembrane transporter activity"/>
    <property type="evidence" value="ECO:0007669"/>
    <property type="project" value="TreeGrafter"/>
</dbReference>
<dbReference type="Proteomes" id="UP000481153">
    <property type="component" value="Unassembled WGS sequence"/>
</dbReference>
<sequence>MAGTYAGQFVMEGFLNIRLPPWKRVALTRAVALVPALSVAIWSDADSSDSDSMNEFLNVLQSVQLPFALIPILHFTSNPLLMGPFANGFKMRCLGWIVTTLVCFVNIYLVIEKVNLGDLSSLGQVGAVVTGLAYFAFLGYLVALEFIRLLAEK</sequence>